<name>A0ACA9NF91_9GLOM</name>
<accession>A0ACA9NF91</accession>
<organism evidence="1 2">
    <name type="scientific">Dentiscutata heterogama</name>
    <dbReference type="NCBI Taxonomy" id="1316150"/>
    <lineage>
        <taxon>Eukaryota</taxon>
        <taxon>Fungi</taxon>
        <taxon>Fungi incertae sedis</taxon>
        <taxon>Mucoromycota</taxon>
        <taxon>Glomeromycotina</taxon>
        <taxon>Glomeromycetes</taxon>
        <taxon>Diversisporales</taxon>
        <taxon>Gigasporaceae</taxon>
        <taxon>Dentiscutata</taxon>
    </lineage>
</organism>
<comment type="caution">
    <text evidence="1">The sequence shown here is derived from an EMBL/GenBank/DDBJ whole genome shotgun (WGS) entry which is preliminary data.</text>
</comment>
<evidence type="ECO:0000313" key="1">
    <source>
        <dbReference type="EMBL" id="CAG8650990.1"/>
    </source>
</evidence>
<dbReference type="EMBL" id="CAJVPU010016115">
    <property type="protein sequence ID" value="CAG8650990.1"/>
    <property type="molecule type" value="Genomic_DNA"/>
</dbReference>
<evidence type="ECO:0000313" key="2">
    <source>
        <dbReference type="Proteomes" id="UP000789702"/>
    </source>
</evidence>
<gene>
    <name evidence="1" type="ORF">DHETER_LOCUS9294</name>
</gene>
<proteinExistence type="predicted"/>
<keyword evidence="2" id="KW-1185">Reference proteome</keyword>
<reference evidence="1" key="1">
    <citation type="submission" date="2021-06" db="EMBL/GenBank/DDBJ databases">
        <authorList>
            <person name="Kallberg Y."/>
            <person name="Tangrot J."/>
            <person name="Rosling A."/>
        </authorList>
    </citation>
    <scope>NUCLEOTIDE SEQUENCE</scope>
    <source>
        <strain evidence="1">IL203A</strain>
    </source>
</reference>
<dbReference type="Proteomes" id="UP000789702">
    <property type="component" value="Unassembled WGS sequence"/>
</dbReference>
<feature type="non-terminal residue" evidence="1">
    <location>
        <position position="1"/>
    </location>
</feature>
<protein>
    <submittedName>
        <fullName evidence="1">6988_t:CDS:1</fullName>
    </submittedName>
</protein>
<sequence>TCYSFSIDECNSFQFQTIKIIDDNNCVFENSILNPGSFSCMKVDGLWTITVKESCNLQCVYSWKFSTETNVISSSIYTCISDLTNPKPATVKLLAGAPIVHTISLSTDFHPDLPHMYIVQYFNDKCLIYSPMHGIRDSSCSCTPESNTCNFTLVDYTATYNFIYNTLDNSNTTTLAQISKFNINSPRDVKLFDDPVGISTKAATNLSSNDPHVKEVKLYYGLPKIYNFRVKLSCGNLLVSVHIIDDACFATTFRDNRFRPDLKDDDIVPRFYREKCSKDGQVTVNECTFPCSVTFNFDPTNPGGSYSSHLMCDGNDKGTTDNAVIYLQTTPNDPIPVYTASEIVLSCWFGINVINNRLMIPRNNISECVDSYTINRTINSTPFYSQLTIGKAINYPCEDIVNEAIILCEAYTNYVDNAYNFYQGLHNAMDDVGANLDGMINDLTANVENKDRAPLTLSSILLIVSAVLMLPLGSWVAIGTKELFVGVFPLMSSGVRIYATILQSERSSLLSPLNYAGFEKIFLDSIDNVTDSLDSGIKQTDDIGSGTSLLLNQTLEGFLNYSKGDQNDFRKVYTTEFQKRLARLILLANDVAICKNDNNKFNANGNCGAGVNDKGCHGFSRACGTVITNYGSGISKNVTKKDFKCLITNGNFYCPQIQKIESYGVKVTELCDTGDSLSLPVVDCYSSLFWCDSQLITYNFCWGHSD</sequence>